<dbReference type="EMBL" id="CAADFE010000053">
    <property type="protein sequence ID" value="VFJ73575.1"/>
    <property type="molecule type" value="Genomic_DNA"/>
</dbReference>
<protein>
    <submittedName>
        <fullName evidence="1">Uncharacterized protein</fullName>
    </submittedName>
</protein>
<reference evidence="1" key="1">
    <citation type="submission" date="2019-02" db="EMBL/GenBank/DDBJ databases">
        <authorList>
            <person name="Gruber-Vodicka R. H."/>
            <person name="Seah K. B. B."/>
        </authorList>
    </citation>
    <scope>NUCLEOTIDE SEQUENCE</scope>
    <source>
        <strain evidence="1">BECK_BZ131</strain>
    </source>
</reference>
<gene>
    <name evidence="1" type="ORF">BECKFW1821C_GA0114237_10532</name>
</gene>
<dbReference type="AlphaFoldDB" id="A0A450TX21"/>
<organism evidence="1">
    <name type="scientific">Candidatus Kentrum sp. FW</name>
    <dbReference type="NCBI Taxonomy" id="2126338"/>
    <lineage>
        <taxon>Bacteria</taxon>
        <taxon>Pseudomonadati</taxon>
        <taxon>Pseudomonadota</taxon>
        <taxon>Gammaproteobacteria</taxon>
        <taxon>Candidatus Kentrum</taxon>
    </lineage>
</organism>
<proteinExistence type="predicted"/>
<name>A0A450TX21_9GAMM</name>
<evidence type="ECO:0000313" key="1">
    <source>
        <dbReference type="EMBL" id="VFJ73575.1"/>
    </source>
</evidence>
<sequence>MADEVTRGAPLMLHQALHGYADGHRQLAASIALGPQDEKTMLVLSDLSGSGASIGEGGYLTGYPLAESGVYALARTWAAPEMPRPGCVWTHTILIDFADLATLASLLGLASHFRRPNPTSIGNYEEPLIIENDPITPRLSDDSRLWGRCLLSTLYGKPRSPVVSIGPVKIDVDTVLLAIWAQQWPRLRRTFRFCTLAAADRSTEGNPFDLQILPSVDRSVRARFPNVIDAEATPTPKSPWLDEATDDLNTPDHTGLRGFLRRVGGDMKKGREGFRPLCDLHRLSKTFSTRPEAIGEAVELLRTEFGSMQARTAHGLVADAGLKQAGKLDDAALDFVIERLDLVHDGTLSGNADSLGRAIWNRDPGRLIPLLDTGGPRRMIAERALGLLPMNELTEGLRRFLPLAPYALAHRPEIVGEPVFWSTDAAIFDDAFADDAFTTISRSPQLQLPALAAMLRARRDDFSMRATREFGANQILLAVAQEIFGDGESRRGLEQWIGAAVSDLPAIAQLLGGGTAFPRSLLVLIAHEIAPDALPSADGADPWLIAVRNAIGPVSKDSLLFLNAYLLSRALGSRSLNPAELVQLTFDSIHRAVAGSFLPERAWHVLEHRLPSFWFWLDWDRCLRIRTAVVRLFVNRDLAPEIFTRITKNDALFKTLARSAGDTNRGRNFLKRVKRTMKSEMGSGYHSRIQMIDSALNK</sequence>
<dbReference type="Pfam" id="PF20012">
    <property type="entry name" value="GAP1-N1"/>
    <property type="match status" value="1"/>
</dbReference>
<accession>A0A450TX21</accession>